<name>U3AHT4_9VIBR</name>
<feature type="transmembrane region" description="Helical" evidence="1">
    <location>
        <begin position="16"/>
        <end position="34"/>
    </location>
</feature>
<sequence length="420" mass="49495">MDLFIDIHELVTDGSVWLAIIAINMTIIGLTSLAESKSVIGIDYGQYLIKSYKVLFNVKIYHLLVIFALINIFSLFSMFTTIYSVRVINLVILILSLAFAIYYFFAYILIKNPRVNNQIYMDELLGIYYDSNDKTNFEADIITEMSNGWRTDKRISSNLISYFDKYNAESREVFGEIFGPKSIIYTKNKTIRKYWSKNYNLNAFNYHSSQGGVHISHEFFQLYRYSELQEKWLLEILSIFNKEYSANFKESRIDNIIRILAHINRFGRCDNLYGYKFLEYLSAYVYDALEVQSSSDKKDIIKNRKAKEAFLINELFQYIINTLETRNDPLFYNASVEICKRLIVNSKYNNYCDCNDKIESIINISRQIKGDFIEQFISEVVYHYLSSGINVRYDLNEIKSLINIEEKNDSIQTLKWELYH</sequence>
<evidence type="ECO:0000313" key="3">
    <source>
        <dbReference type="Proteomes" id="UP000016562"/>
    </source>
</evidence>
<dbReference type="Proteomes" id="UP000016562">
    <property type="component" value="Unassembled WGS sequence"/>
</dbReference>
<protein>
    <submittedName>
        <fullName evidence="2">Uncharacterized protein</fullName>
    </submittedName>
</protein>
<dbReference type="AlphaFoldDB" id="U3AHT4"/>
<keyword evidence="3" id="KW-1185">Reference proteome</keyword>
<organism evidence="2 3">
    <name type="scientific">Vibrio ezurae NBRC 102218</name>
    <dbReference type="NCBI Taxonomy" id="1219080"/>
    <lineage>
        <taxon>Bacteria</taxon>
        <taxon>Pseudomonadati</taxon>
        <taxon>Pseudomonadota</taxon>
        <taxon>Gammaproteobacteria</taxon>
        <taxon>Vibrionales</taxon>
        <taxon>Vibrionaceae</taxon>
        <taxon>Vibrio</taxon>
    </lineage>
</organism>
<gene>
    <name evidence="2" type="ORF">VEZ01S_16_00350</name>
</gene>
<dbReference type="eggNOG" id="ENOG5031P56">
    <property type="taxonomic scope" value="Bacteria"/>
</dbReference>
<dbReference type="OrthoDB" id="2867639at2"/>
<evidence type="ECO:0000313" key="2">
    <source>
        <dbReference type="EMBL" id="GAD79486.1"/>
    </source>
</evidence>
<feature type="transmembrane region" description="Helical" evidence="1">
    <location>
        <begin position="60"/>
        <end position="82"/>
    </location>
</feature>
<evidence type="ECO:0000256" key="1">
    <source>
        <dbReference type="SAM" id="Phobius"/>
    </source>
</evidence>
<feature type="transmembrane region" description="Helical" evidence="1">
    <location>
        <begin position="88"/>
        <end position="110"/>
    </location>
</feature>
<dbReference type="EMBL" id="BATM01000016">
    <property type="protein sequence ID" value="GAD79486.1"/>
    <property type="molecule type" value="Genomic_DNA"/>
</dbReference>
<keyword evidence="1" id="KW-0472">Membrane</keyword>
<keyword evidence="1" id="KW-0812">Transmembrane</keyword>
<keyword evidence="1" id="KW-1133">Transmembrane helix</keyword>
<proteinExistence type="predicted"/>
<comment type="caution">
    <text evidence="2">The sequence shown here is derived from an EMBL/GenBank/DDBJ whole genome shotgun (WGS) entry which is preliminary data.</text>
</comment>
<dbReference type="RefSeq" id="WP_021713195.1">
    <property type="nucleotide sequence ID" value="NZ_BATM01000016.1"/>
</dbReference>
<reference evidence="2 3" key="1">
    <citation type="submission" date="2013-09" db="EMBL/GenBank/DDBJ databases">
        <title>Whole genome shotgun sequence of Vibrio ezurae NBRC 102218.</title>
        <authorList>
            <person name="Yoshida I."/>
            <person name="Hosoyama A."/>
            <person name="Numata M."/>
            <person name="Hashimoto M."/>
            <person name="Hosoyama Y."/>
            <person name="Tsuchikane K."/>
            <person name="Noguchi M."/>
            <person name="Hirakata S."/>
            <person name="Ichikawa N."/>
            <person name="Ohji S."/>
            <person name="Yamazoe A."/>
            <person name="Fujita N."/>
        </authorList>
    </citation>
    <scope>NUCLEOTIDE SEQUENCE [LARGE SCALE GENOMIC DNA]</scope>
    <source>
        <strain evidence="2 3">NBRC 102218</strain>
    </source>
</reference>
<accession>U3AHT4</accession>